<evidence type="ECO:0000256" key="2">
    <source>
        <dbReference type="SAM" id="SignalP"/>
    </source>
</evidence>
<proteinExistence type="predicted"/>
<comment type="caution">
    <text evidence="3">The sequence shown here is derived from an EMBL/GenBank/DDBJ whole genome shotgun (WGS) entry which is preliminary data.</text>
</comment>
<dbReference type="PROSITE" id="PS51257">
    <property type="entry name" value="PROKAR_LIPOPROTEIN"/>
    <property type="match status" value="1"/>
</dbReference>
<evidence type="ECO:0000313" key="4">
    <source>
        <dbReference type="Proteomes" id="UP000234966"/>
    </source>
</evidence>
<feature type="compositionally biased region" description="Basic and acidic residues" evidence="1">
    <location>
        <begin position="66"/>
        <end position="86"/>
    </location>
</feature>
<dbReference type="RefSeq" id="WP_102206330.1">
    <property type="nucleotide sequence ID" value="NZ_NMQI01000067.1"/>
</dbReference>
<dbReference type="EMBL" id="NMQI01000067">
    <property type="protein sequence ID" value="PMB47576.1"/>
    <property type="molecule type" value="Genomic_DNA"/>
</dbReference>
<feature type="region of interest" description="Disordered" evidence="1">
    <location>
        <begin position="21"/>
        <end position="96"/>
    </location>
</feature>
<dbReference type="AlphaFoldDB" id="A0A2N6MLE6"/>
<keyword evidence="2" id="KW-0732">Signal</keyword>
<protein>
    <submittedName>
        <fullName evidence="3">Uncharacterized protein</fullName>
    </submittedName>
</protein>
<evidence type="ECO:0000313" key="3">
    <source>
        <dbReference type="EMBL" id="PMB47576.1"/>
    </source>
</evidence>
<accession>A0A2N6MLE6</accession>
<reference evidence="3 4" key="1">
    <citation type="submission" date="2017-07" db="EMBL/GenBank/DDBJ databases">
        <title>Genomes of Fischerella (Mastigocladus) sp. strains.</title>
        <authorList>
            <person name="Miller S.R."/>
        </authorList>
    </citation>
    <scope>NUCLEOTIDE SEQUENCE [LARGE SCALE GENOMIC DNA]</scope>
    <source>
        <strain evidence="3 4">CCMEE 5330</strain>
    </source>
</reference>
<dbReference type="Proteomes" id="UP000234966">
    <property type="component" value="Unassembled WGS sequence"/>
</dbReference>
<evidence type="ECO:0000256" key="1">
    <source>
        <dbReference type="SAM" id="MobiDB-lite"/>
    </source>
</evidence>
<name>A0A2N6MLE6_9CYAN</name>
<gene>
    <name evidence="3" type="ORF">CEN41_03340</name>
</gene>
<feature type="chain" id="PRO_5014659500" evidence="2">
    <location>
        <begin position="22"/>
        <end position="96"/>
    </location>
</feature>
<organism evidence="3 4">
    <name type="scientific">Fischerella thermalis CCMEE 5330</name>
    <dbReference type="NCBI Taxonomy" id="2019670"/>
    <lineage>
        <taxon>Bacteria</taxon>
        <taxon>Bacillati</taxon>
        <taxon>Cyanobacteriota</taxon>
        <taxon>Cyanophyceae</taxon>
        <taxon>Nostocales</taxon>
        <taxon>Hapalosiphonaceae</taxon>
        <taxon>Fischerella</taxon>
    </lineage>
</organism>
<sequence length="96" mass="9512">MNKSQAVALFLSLSLATGVTACTNQPKKPGGGEEGGSLAPTSPSAANWHQPAPVQTLDATLPVASRGERGEGGEGGERGEGGEGGERSALPSSQIV</sequence>
<feature type="signal peptide" evidence="2">
    <location>
        <begin position="1"/>
        <end position="21"/>
    </location>
</feature>